<reference evidence="3 4" key="1">
    <citation type="submission" date="2018-04" db="EMBL/GenBank/DDBJ databases">
        <authorList>
            <person name="Zhang X."/>
            <person name="Yuan J."/>
            <person name="Li F."/>
            <person name="Xiang J."/>
        </authorList>
    </citation>
    <scope>NUCLEOTIDE SEQUENCE [LARGE SCALE GENOMIC DNA]</scope>
    <source>
        <tissue evidence="3">Muscle</tissue>
    </source>
</reference>
<dbReference type="GO" id="GO:0000012">
    <property type="term" value="P:single strand break repair"/>
    <property type="evidence" value="ECO:0007669"/>
    <property type="project" value="InterPro"/>
</dbReference>
<reference evidence="3 4" key="2">
    <citation type="submission" date="2019-01" db="EMBL/GenBank/DDBJ databases">
        <title>The decoding of complex shrimp genome reveals the adaptation for benthos swimmer, frequently molting mechanism and breeding impact on genome.</title>
        <authorList>
            <person name="Sun Y."/>
            <person name="Gao Y."/>
            <person name="Yu Y."/>
        </authorList>
    </citation>
    <scope>NUCLEOTIDE SEQUENCE [LARGE SCALE GENOMIC DNA]</scope>
    <source>
        <tissue evidence="3">Muscle</tissue>
    </source>
</reference>
<accession>A0A3R7LU82</accession>
<dbReference type="GO" id="GO:0006284">
    <property type="term" value="P:base-excision repair"/>
    <property type="evidence" value="ECO:0007669"/>
    <property type="project" value="TreeGrafter"/>
</dbReference>
<gene>
    <name evidence="3" type="ORF">C7M84_017606</name>
</gene>
<feature type="region of interest" description="Disordered" evidence="1">
    <location>
        <begin position="450"/>
        <end position="492"/>
    </location>
</feature>
<organism evidence="3 4">
    <name type="scientific">Penaeus vannamei</name>
    <name type="common">Whiteleg shrimp</name>
    <name type="synonym">Litopenaeus vannamei</name>
    <dbReference type="NCBI Taxonomy" id="6689"/>
    <lineage>
        <taxon>Eukaryota</taxon>
        <taxon>Metazoa</taxon>
        <taxon>Ecdysozoa</taxon>
        <taxon>Arthropoda</taxon>
        <taxon>Crustacea</taxon>
        <taxon>Multicrustacea</taxon>
        <taxon>Malacostraca</taxon>
        <taxon>Eumalacostraca</taxon>
        <taxon>Eucarida</taxon>
        <taxon>Decapoda</taxon>
        <taxon>Dendrobranchiata</taxon>
        <taxon>Penaeoidea</taxon>
        <taxon>Penaeidae</taxon>
        <taxon>Penaeus</taxon>
    </lineage>
</organism>
<feature type="domain" description="DNA-repair protein Xrcc1 N-terminal" evidence="2">
    <location>
        <begin position="1"/>
        <end position="143"/>
    </location>
</feature>
<evidence type="ECO:0000313" key="4">
    <source>
        <dbReference type="Proteomes" id="UP000283509"/>
    </source>
</evidence>
<evidence type="ECO:0000259" key="2">
    <source>
        <dbReference type="Pfam" id="PF01834"/>
    </source>
</evidence>
<feature type="compositionally biased region" description="Basic residues" evidence="1">
    <location>
        <begin position="342"/>
        <end position="354"/>
    </location>
</feature>
<evidence type="ECO:0000256" key="1">
    <source>
        <dbReference type="SAM" id="MobiDB-lite"/>
    </source>
</evidence>
<protein>
    <recommendedName>
        <fullName evidence="2">DNA-repair protein Xrcc1 N-terminal domain-containing protein</fullName>
    </recommendedName>
</protein>
<feature type="region of interest" description="Disordered" evidence="1">
    <location>
        <begin position="418"/>
        <end position="437"/>
    </location>
</feature>
<feature type="compositionally biased region" description="Basic and acidic residues" evidence="1">
    <location>
        <begin position="536"/>
        <end position="546"/>
    </location>
</feature>
<evidence type="ECO:0000313" key="3">
    <source>
        <dbReference type="EMBL" id="ROT64457.1"/>
    </source>
</evidence>
<dbReference type="GO" id="GO:0005634">
    <property type="term" value="C:nucleus"/>
    <property type="evidence" value="ECO:0007669"/>
    <property type="project" value="InterPro"/>
</dbReference>
<feature type="region of interest" description="Disordered" evidence="1">
    <location>
        <begin position="522"/>
        <end position="546"/>
    </location>
</feature>
<proteinExistence type="predicted"/>
<dbReference type="PANTHER" id="PTHR11370:SF4">
    <property type="entry name" value="DNA-REPAIR PROTEIN XRCC1 N-TERMINAL DOMAIN-CONTAINING PROTEIN"/>
    <property type="match status" value="1"/>
</dbReference>
<dbReference type="AlphaFoldDB" id="A0A3R7LU82"/>
<dbReference type="PANTHER" id="PTHR11370">
    <property type="entry name" value="DNA-REPAIR PROTEIN XRCC1"/>
    <property type="match status" value="1"/>
</dbReference>
<dbReference type="EMBL" id="QCYY01003249">
    <property type="protein sequence ID" value="ROT64457.1"/>
    <property type="molecule type" value="Genomic_DNA"/>
</dbReference>
<dbReference type="GO" id="GO:0003684">
    <property type="term" value="F:damaged DNA binding"/>
    <property type="evidence" value="ECO:0007669"/>
    <property type="project" value="InterPro"/>
</dbReference>
<name>A0A3R7LU82_PENVA</name>
<feature type="compositionally biased region" description="Low complexity" evidence="1">
    <location>
        <begin position="480"/>
        <end position="489"/>
    </location>
</feature>
<keyword evidence="4" id="KW-1185">Reference proteome</keyword>
<comment type="caution">
    <text evidence="3">The sequence shown here is derived from an EMBL/GenBank/DDBJ whole genome shotgun (WGS) entry which is preliminary data.</text>
</comment>
<dbReference type="FunFam" id="2.60.120.260:FF:000025">
    <property type="entry name" value="DNA repair protein XRCC1 isoform X1"/>
    <property type="match status" value="1"/>
</dbReference>
<dbReference type="Pfam" id="PF01834">
    <property type="entry name" value="XRCC1_N"/>
    <property type="match status" value="1"/>
</dbReference>
<feature type="region of interest" description="Disordered" evidence="1">
    <location>
        <begin position="334"/>
        <end position="363"/>
    </location>
</feature>
<dbReference type="STRING" id="6689.A0A3R7LU82"/>
<dbReference type="InterPro" id="IPR008979">
    <property type="entry name" value="Galactose-bd-like_sf"/>
</dbReference>
<sequence length="574" mass="63699">MPPIRVKYVISFTSQAPKNTVEDLVKGRGSWLCDVSDRTGRLQADIQLERATTISYIDLGNAGSVMVSIEVGRSSWPSDKPFVALLPTVALMTPAEWRAGKNSKTVRMFKKEDLDQHAVKEKWDRVRIICTQPFRKDAQFGLALFCLHTTDESHVQEEVSSLNPQRVPPQGTHSDTKKEELVSRMNLPTVKKKVMSQSIGWLENKVLTNGEEANGSNPFTSPVSRAARLVVMATKPANKESVASHKASLECEALDFLISLNLKIEEINSLKVSGVRQQFEQRRQKMLNHDEKIIFKDIALDYAKNRLESLEKKIEKSVESDTWKNKGLSRNELALSDAKVTTPKRPKGRPKKSVTPKMRDSRQPTVNTWITPVAKRKREEPDFSYSAQASQKFSKELDDINSGLIWTDSDDDVNDKQEGGGFMDDVTPWSNADPQGRDFAKTSVVVSRDTESGNVLGTAPSDKFGVTQARKRSRGGSPDHTQSATSSKSHSSKMMECPLCSDFFPPSKIQSHAASCGIVISSDSDSDSDCGYRSNRGKEQSKRSSLEECPVCGDFINSSDLQEHAAECANSTFG</sequence>
<dbReference type="InterPro" id="IPR002706">
    <property type="entry name" value="Xrcc1_N"/>
</dbReference>
<feature type="region of interest" description="Disordered" evidence="1">
    <location>
        <begin position="158"/>
        <end position="180"/>
    </location>
</feature>
<dbReference type="OrthoDB" id="25840at2759"/>
<dbReference type="Proteomes" id="UP000283509">
    <property type="component" value="Unassembled WGS sequence"/>
</dbReference>
<dbReference type="Gene3D" id="2.60.120.260">
    <property type="entry name" value="Galactose-binding domain-like"/>
    <property type="match status" value="1"/>
</dbReference>
<dbReference type="SUPFAM" id="SSF49785">
    <property type="entry name" value="Galactose-binding domain-like"/>
    <property type="match status" value="1"/>
</dbReference>